<evidence type="ECO:0000313" key="4">
    <source>
        <dbReference type="Proteomes" id="UP000036426"/>
    </source>
</evidence>
<dbReference type="PANTHER" id="PTHR46652">
    <property type="entry name" value="LEUCINE-RICH REPEAT AND IQ DOMAIN-CONTAINING PROTEIN 1-RELATED"/>
    <property type="match status" value="1"/>
</dbReference>
<dbReference type="Gene3D" id="3.80.10.10">
    <property type="entry name" value="Ribonuclease Inhibitor"/>
    <property type="match status" value="2"/>
</dbReference>
<dbReference type="Pfam" id="PF12799">
    <property type="entry name" value="LRR_4"/>
    <property type="match status" value="1"/>
</dbReference>
<gene>
    <name evidence="3" type="ORF">ABT58_07105</name>
</gene>
<accession>A0A0J1GP46</accession>
<dbReference type="AlphaFoldDB" id="A0A0J1GP46"/>
<dbReference type="InterPro" id="IPR032675">
    <property type="entry name" value="LRR_dom_sf"/>
</dbReference>
<keyword evidence="2" id="KW-0677">Repeat</keyword>
<sequence>MQSPDVQHVFKYYEMRGDEIPTVYWQGEGNVPEINKNYLYYGPDSIDVNLKELLIDERYRTFYDLSFSEFIVLDNELNVSHLKLSELEGSENDLLQQLEHLKYLSINDNRMYLNDSDLDLSNNIKLKELTLEYGDIKNVILPVSNTLEKIVSRDGHFHNLTNLKDQIKLSALILNDTVKNISEINGLGIEYLLLDRIKGKRLPFDLSSLKKLKVLDLYMNMDTEIKYNWKNKTGFQISKDDVFERFEVPDTVRFLRFGGDRNVHVPLFNKRSELKTLIFFGTNIHTLHGLDNLQQLEVLDISNSPIAKISGLDKLDRLKRLSIRYTQIDEVKNISHLDNLEYLNVNHNKITRIEDLSPLWRLNEIDISWNKLDDISSANFPLGSSVRMFYNPLYVNADPFTQQMLKSLYYSYAPDDFIGRTKVSQFWSVAKYFIYIYPKKRETYIPMIHID</sequence>
<evidence type="ECO:0000256" key="2">
    <source>
        <dbReference type="ARBA" id="ARBA00022737"/>
    </source>
</evidence>
<dbReference type="PANTHER" id="PTHR46652:SF3">
    <property type="entry name" value="LEUCINE-RICH REPEAT-CONTAINING PROTEIN 9"/>
    <property type="match status" value="1"/>
</dbReference>
<evidence type="ECO:0008006" key="5">
    <source>
        <dbReference type="Google" id="ProtNLM"/>
    </source>
</evidence>
<comment type="caution">
    <text evidence="3">The sequence shown here is derived from an EMBL/GenBank/DDBJ whole genome shotgun (WGS) entry which is preliminary data.</text>
</comment>
<reference evidence="3 4" key="1">
    <citation type="submission" date="2015-05" db="EMBL/GenBank/DDBJ databases">
        <title>Photobacterium galathea sp. nov.</title>
        <authorList>
            <person name="Machado H."/>
            <person name="Gram L."/>
        </authorList>
    </citation>
    <scope>NUCLEOTIDE SEQUENCE [LARGE SCALE GENOMIC DNA]</scope>
    <source>
        <strain evidence="3 4">DSM 25995</strain>
    </source>
</reference>
<dbReference type="PATRIC" id="fig|754436.4.peg.1514"/>
<protein>
    <recommendedName>
        <fullName evidence="5">Internalin</fullName>
    </recommendedName>
</protein>
<dbReference type="PROSITE" id="PS51450">
    <property type="entry name" value="LRR"/>
    <property type="match status" value="2"/>
</dbReference>
<dbReference type="InterPro" id="IPR025875">
    <property type="entry name" value="Leu-rich_rpt_4"/>
</dbReference>
<evidence type="ECO:0000313" key="3">
    <source>
        <dbReference type="EMBL" id="KLV01535.1"/>
    </source>
</evidence>
<keyword evidence="4" id="KW-1185">Reference proteome</keyword>
<dbReference type="SMART" id="SM00365">
    <property type="entry name" value="LRR_SD22"/>
    <property type="match status" value="4"/>
</dbReference>
<dbReference type="InterPro" id="IPR001611">
    <property type="entry name" value="Leu-rich_rpt"/>
</dbReference>
<name>A0A0J1GP46_9GAMM</name>
<dbReference type="Proteomes" id="UP000036426">
    <property type="component" value="Unassembled WGS sequence"/>
</dbReference>
<dbReference type="InterPro" id="IPR050836">
    <property type="entry name" value="SDS22/Internalin_LRR"/>
</dbReference>
<keyword evidence="1" id="KW-0433">Leucine-rich repeat</keyword>
<dbReference type="EMBL" id="LDOV01000011">
    <property type="protein sequence ID" value="KLV01535.1"/>
    <property type="molecule type" value="Genomic_DNA"/>
</dbReference>
<proteinExistence type="predicted"/>
<evidence type="ECO:0000256" key="1">
    <source>
        <dbReference type="ARBA" id="ARBA00022614"/>
    </source>
</evidence>
<organism evidence="3 4">
    <name type="scientific">Photobacterium aphoticum</name>
    <dbReference type="NCBI Taxonomy" id="754436"/>
    <lineage>
        <taxon>Bacteria</taxon>
        <taxon>Pseudomonadati</taxon>
        <taxon>Pseudomonadota</taxon>
        <taxon>Gammaproteobacteria</taxon>
        <taxon>Vibrionales</taxon>
        <taxon>Vibrionaceae</taxon>
        <taxon>Photobacterium</taxon>
    </lineage>
</organism>
<dbReference type="SUPFAM" id="SSF52058">
    <property type="entry name" value="L domain-like"/>
    <property type="match status" value="1"/>
</dbReference>